<evidence type="ECO:0000313" key="2">
    <source>
        <dbReference type="Proteomes" id="UP001497700"/>
    </source>
</evidence>
<keyword evidence="2" id="KW-1185">Reference proteome</keyword>
<organism evidence="1 2">
    <name type="scientific">Hypoxylon rubiginosum</name>
    <dbReference type="NCBI Taxonomy" id="110542"/>
    <lineage>
        <taxon>Eukaryota</taxon>
        <taxon>Fungi</taxon>
        <taxon>Dikarya</taxon>
        <taxon>Ascomycota</taxon>
        <taxon>Pezizomycotina</taxon>
        <taxon>Sordariomycetes</taxon>
        <taxon>Xylariomycetidae</taxon>
        <taxon>Xylariales</taxon>
        <taxon>Hypoxylaceae</taxon>
        <taxon>Hypoxylon</taxon>
    </lineage>
</organism>
<reference evidence="1 2" key="1">
    <citation type="journal article" date="2022" name="New Phytol.">
        <title>Ecological generalism drives hyperdiversity of secondary metabolite gene clusters in xylarialean endophytes.</title>
        <authorList>
            <person name="Franco M.E.E."/>
            <person name="Wisecaver J.H."/>
            <person name="Arnold A.E."/>
            <person name="Ju Y.M."/>
            <person name="Slot J.C."/>
            <person name="Ahrendt S."/>
            <person name="Moore L.P."/>
            <person name="Eastman K.E."/>
            <person name="Scott K."/>
            <person name="Konkel Z."/>
            <person name="Mondo S.J."/>
            <person name="Kuo A."/>
            <person name="Hayes R.D."/>
            <person name="Haridas S."/>
            <person name="Andreopoulos B."/>
            <person name="Riley R."/>
            <person name="LaButti K."/>
            <person name="Pangilinan J."/>
            <person name="Lipzen A."/>
            <person name="Amirebrahimi M."/>
            <person name="Yan J."/>
            <person name="Adam C."/>
            <person name="Keymanesh K."/>
            <person name="Ng V."/>
            <person name="Louie K."/>
            <person name="Northen T."/>
            <person name="Drula E."/>
            <person name="Henrissat B."/>
            <person name="Hsieh H.M."/>
            <person name="Youens-Clark K."/>
            <person name="Lutzoni F."/>
            <person name="Miadlikowska J."/>
            <person name="Eastwood D.C."/>
            <person name="Hamelin R.C."/>
            <person name="Grigoriev I.V."/>
            <person name="U'Ren J.M."/>
        </authorList>
    </citation>
    <scope>NUCLEOTIDE SEQUENCE [LARGE SCALE GENOMIC DNA]</scope>
    <source>
        <strain evidence="1 2">CBS 119005</strain>
    </source>
</reference>
<comment type="caution">
    <text evidence="1">The sequence shown here is derived from an EMBL/GenBank/DDBJ whole genome shotgun (WGS) entry which is preliminary data.</text>
</comment>
<dbReference type="Proteomes" id="UP001497700">
    <property type="component" value="Unassembled WGS sequence"/>
</dbReference>
<proteinExistence type="predicted"/>
<gene>
    <name evidence="1" type="ORF">F4820DRAFT_103259</name>
</gene>
<dbReference type="EMBL" id="MU393436">
    <property type="protein sequence ID" value="KAI4868712.1"/>
    <property type="molecule type" value="Genomic_DNA"/>
</dbReference>
<name>A0ACB9ZBK5_9PEZI</name>
<accession>A0ACB9ZBK5</accession>
<evidence type="ECO:0000313" key="1">
    <source>
        <dbReference type="EMBL" id="KAI4868712.1"/>
    </source>
</evidence>
<sequence length="272" mass="30824">MVERLSFPFPFSLLIDTLHFVLAYFLLVAVEYTRYTPSLIELAFESSYKGRPHSQPTMASQLEMFGAGFGRASRVLSRGIMVGSALVLRAMQHEGTFYQYLIISIFFISTLVHNALNWKAVVRHFFLAFVVVVIPILLTLPHSHIWLSFQPSRISIVLMVMSLFIEEYSRLVSPHSRHWERAPSQRRALLETDLEVNNRAVIFMNNGHGDLLLHTNGGGGRQYHPPSQASSEISLTTSAPGRLPSSCDTVVRGFWSESGQEDEIRRENDEEV</sequence>
<protein>
    <submittedName>
        <fullName evidence="1">Uncharacterized protein</fullName>
    </submittedName>
</protein>